<reference evidence="2 3" key="1">
    <citation type="submission" date="2024-01" db="EMBL/GenBank/DDBJ databases">
        <title>The genomes of 5 underutilized Papilionoideae crops provide insights into root nodulation and disease resistanc.</title>
        <authorList>
            <person name="Jiang F."/>
        </authorList>
    </citation>
    <scope>NUCLEOTIDE SEQUENCE [LARGE SCALE GENOMIC DNA]</scope>
    <source>
        <strain evidence="2">JINMINGXINNONG_FW02</strain>
        <tissue evidence="2">Leaves</tissue>
    </source>
</reference>
<sequence length="142" mass="15378">MTISYAADPAQMKAQLDDLTSMMKQLTITKVCGISTTDYASDACPTLQEVEGGNNVECPQAYLKAPVQKPTKVDYQSSNTSDITTPTNDDQRRANTRNNNMVSLPRLSHEDDVQGDTVVEVSLGTSRPPVQPPPPPDIPLTS</sequence>
<dbReference type="Proteomes" id="UP001374584">
    <property type="component" value="Unassembled WGS sequence"/>
</dbReference>
<organism evidence="2 3">
    <name type="scientific">Phaseolus coccineus</name>
    <name type="common">Scarlet runner bean</name>
    <name type="synonym">Phaseolus multiflorus</name>
    <dbReference type="NCBI Taxonomy" id="3886"/>
    <lineage>
        <taxon>Eukaryota</taxon>
        <taxon>Viridiplantae</taxon>
        <taxon>Streptophyta</taxon>
        <taxon>Embryophyta</taxon>
        <taxon>Tracheophyta</taxon>
        <taxon>Spermatophyta</taxon>
        <taxon>Magnoliopsida</taxon>
        <taxon>eudicotyledons</taxon>
        <taxon>Gunneridae</taxon>
        <taxon>Pentapetalae</taxon>
        <taxon>rosids</taxon>
        <taxon>fabids</taxon>
        <taxon>Fabales</taxon>
        <taxon>Fabaceae</taxon>
        <taxon>Papilionoideae</taxon>
        <taxon>50 kb inversion clade</taxon>
        <taxon>NPAAA clade</taxon>
        <taxon>indigoferoid/millettioid clade</taxon>
        <taxon>Phaseoleae</taxon>
        <taxon>Phaseolus</taxon>
    </lineage>
</organism>
<dbReference type="EMBL" id="JAYMYR010000003">
    <property type="protein sequence ID" value="KAK7372894.1"/>
    <property type="molecule type" value="Genomic_DNA"/>
</dbReference>
<evidence type="ECO:0000313" key="2">
    <source>
        <dbReference type="EMBL" id="KAK7372894.1"/>
    </source>
</evidence>
<feature type="compositionally biased region" description="Pro residues" evidence="1">
    <location>
        <begin position="129"/>
        <end position="142"/>
    </location>
</feature>
<accession>A0AAN9NLU9</accession>
<evidence type="ECO:0000256" key="1">
    <source>
        <dbReference type="SAM" id="MobiDB-lite"/>
    </source>
</evidence>
<proteinExistence type="predicted"/>
<feature type="compositionally biased region" description="Polar residues" evidence="1">
    <location>
        <begin position="74"/>
        <end position="88"/>
    </location>
</feature>
<feature type="region of interest" description="Disordered" evidence="1">
    <location>
        <begin position="67"/>
        <end position="142"/>
    </location>
</feature>
<dbReference type="AlphaFoldDB" id="A0AAN9NLU9"/>
<comment type="caution">
    <text evidence="2">The sequence shown here is derived from an EMBL/GenBank/DDBJ whole genome shotgun (WGS) entry which is preliminary data.</text>
</comment>
<evidence type="ECO:0000313" key="3">
    <source>
        <dbReference type="Proteomes" id="UP001374584"/>
    </source>
</evidence>
<keyword evidence="3" id="KW-1185">Reference proteome</keyword>
<gene>
    <name evidence="2" type="ORF">VNO80_06284</name>
</gene>
<name>A0AAN9NLU9_PHACN</name>
<protein>
    <submittedName>
        <fullName evidence="2">Uncharacterized protein</fullName>
    </submittedName>
</protein>